<organism evidence="2 3">
    <name type="scientific">Marchantia polymorpha</name>
    <name type="common">Common liverwort</name>
    <name type="synonym">Marchantia aquatica</name>
    <dbReference type="NCBI Taxonomy" id="3197"/>
    <lineage>
        <taxon>Eukaryota</taxon>
        <taxon>Viridiplantae</taxon>
        <taxon>Streptophyta</taxon>
        <taxon>Embryophyta</taxon>
        <taxon>Marchantiophyta</taxon>
        <taxon>Marchantiopsida</taxon>
        <taxon>Marchantiidae</taxon>
        <taxon>Marchantiales</taxon>
        <taxon>Marchantiaceae</taxon>
        <taxon>Marchantia</taxon>
    </lineage>
</organism>
<dbReference type="AlphaFoldDB" id="A0A2R6WJP2"/>
<dbReference type="EMBL" id="KZ772755">
    <property type="protein sequence ID" value="PTQ34041.1"/>
    <property type="molecule type" value="Genomic_DNA"/>
</dbReference>
<evidence type="ECO:0000256" key="1">
    <source>
        <dbReference type="SAM" id="MobiDB-lite"/>
    </source>
</evidence>
<feature type="region of interest" description="Disordered" evidence="1">
    <location>
        <begin position="1"/>
        <end position="25"/>
    </location>
</feature>
<dbReference type="Proteomes" id="UP000244005">
    <property type="component" value="Unassembled WGS sequence"/>
</dbReference>
<sequence>MRQHKLPQADDRISSPGTDYGESRPRGLHLMCRMMRRTSTIILARKAKFQRKFCRCRPLRVLHVLNIAELFPVRGCRK</sequence>
<gene>
    <name evidence="2" type="ORF">MARPO_0083s0010</name>
</gene>
<reference evidence="3" key="1">
    <citation type="journal article" date="2017" name="Cell">
        <title>Insights into land plant evolution garnered from the Marchantia polymorpha genome.</title>
        <authorList>
            <person name="Bowman J.L."/>
            <person name="Kohchi T."/>
            <person name="Yamato K.T."/>
            <person name="Jenkins J."/>
            <person name="Shu S."/>
            <person name="Ishizaki K."/>
            <person name="Yamaoka S."/>
            <person name="Nishihama R."/>
            <person name="Nakamura Y."/>
            <person name="Berger F."/>
            <person name="Adam C."/>
            <person name="Aki S.S."/>
            <person name="Althoff F."/>
            <person name="Araki T."/>
            <person name="Arteaga-Vazquez M.A."/>
            <person name="Balasubrmanian S."/>
            <person name="Barry K."/>
            <person name="Bauer D."/>
            <person name="Boehm C.R."/>
            <person name="Briginshaw L."/>
            <person name="Caballero-Perez J."/>
            <person name="Catarino B."/>
            <person name="Chen F."/>
            <person name="Chiyoda S."/>
            <person name="Chovatia M."/>
            <person name="Davies K.M."/>
            <person name="Delmans M."/>
            <person name="Demura T."/>
            <person name="Dierschke T."/>
            <person name="Dolan L."/>
            <person name="Dorantes-Acosta A.E."/>
            <person name="Eklund D.M."/>
            <person name="Florent S.N."/>
            <person name="Flores-Sandoval E."/>
            <person name="Fujiyama A."/>
            <person name="Fukuzawa H."/>
            <person name="Galik B."/>
            <person name="Grimanelli D."/>
            <person name="Grimwood J."/>
            <person name="Grossniklaus U."/>
            <person name="Hamada T."/>
            <person name="Haseloff J."/>
            <person name="Hetherington A.J."/>
            <person name="Higo A."/>
            <person name="Hirakawa Y."/>
            <person name="Hundley H.N."/>
            <person name="Ikeda Y."/>
            <person name="Inoue K."/>
            <person name="Inoue S.I."/>
            <person name="Ishida S."/>
            <person name="Jia Q."/>
            <person name="Kakita M."/>
            <person name="Kanazawa T."/>
            <person name="Kawai Y."/>
            <person name="Kawashima T."/>
            <person name="Kennedy M."/>
            <person name="Kinose K."/>
            <person name="Kinoshita T."/>
            <person name="Kohara Y."/>
            <person name="Koide E."/>
            <person name="Komatsu K."/>
            <person name="Kopischke S."/>
            <person name="Kubo M."/>
            <person name="Kyozuka J."/>
            <person name="Lagercrantz U."/>
            <person name="Lin S.S."/>
            <person name="Lindquist E."/>
            <person name="Lipzen A.M."/>
            <person name="Lu C.W."/>
            <person name="De Luna E."/>
            <person name="Martienssen R.A."/>
            <person name="Minamino N."/>
            <person name="Mizutani M."/>
            <person name="Mizutani M."/>
            <person name="Mochizuki N."/>
            <person name="Monte I."/>
            <person name="Mosher R."/>
            <person name="Nagasaki H."/>
            <person name="Nakagami H."/>
            <person name="Naramoto S."/>
            <person name="Nishitani K."/>
            <person name="Ohtani M."/>
            <person name="Okamoto T."/>
            <person name="Okumura M."/>
            <person name="Phillips J."/>
            <person name="Pollak B."/>
            <person name="Reinders A."/>
            <person name="Rovekamp M."/>
            <person name="Sano R."/>
            <person name="Sawa S."/>
            <person name="Schmid M.W."/>
            <person name="Shirakawa M."/>
            <person name="Solano R."/>
            <person name="Spunde A."/>
            <person name="Suetsugu N."/>
            <person name="Sugano S."/>
            <person name="Sugiyama A."/>
            <person name="Sun R."/>
            <person name="Suzuki Y."/>
            <person name="Takenaka M."/>
            <person name="Takezawa D."/>
            <person name="Tomogane H."/>
            <person name="Tsuzuki M."/>
            <person name="Ueda T."/>
            <person name="Umeda M."/>
            <person name="Ward J.M."/>
            <person name="Watanabe Y."/>
            <person name="Yazaki K."/>
            <person name="Yokoyama R."/>
            <person name="Yoshitake Y."/>
            <person name="Yotsui I."/>
            <person name="Zachgo S."/>
            <person name="Schmutz J."/>
        </authorList>
    </citation>
    <scope>NUCLEOTIDE SEQUENCE [LARGE SCALE GENOMIC DNA]</scope>
    <source>
        <strain evidence="3">Tak-1</strain>
    </source>
</reference>
<evidence type="ECO:0000313" key="3">
    <source>
        <dbReference type="Proteomes" id="UP000244005"/>
    </source>
</evidence>
<protein>
    <submittedName>
        <fullName evidence="2">Uncharacterized protein</fullName>
    </submittedName>
</protein>
<proteinExistence type="predicted"/>
<name>A0A2R6WJP2_MARPO</name>
<keyword evidence="3" id="KW-1185">Reference proteome</keyword>
<accession>A0A2R6WJP2</accession>
<dbReference type="Gramene" id="Mp8g13110.1">
    <property type="protein sequence ID" value="Mp8g13110.1.cds"/>
    <property type="gene ID" value="Mp8g13110"/>
</dbReference>
<evidence type="ECO:0000313" key="2">
    <source>
        <dbReference type="EMBL" id="PTQ34041.1"/>
    </source>
</evidence>